<keyword evidence="3" id="KW-1185">Reference proteome</keyword>
<dbReference type="EMBL" id="BMSV01000003">
    <property type="protein sequence ID" value="GGQ02177.1"/>
    <property type="molecule type" value="Genomic_DNA"/>
</dbReference>
<reference evidence="2" key="2">
    <citation type="submission" date="2020-09" db="EMBL/GenBank/DDBJ databases">
        <authorList>
            <person name="Sun Q."/>
            <person name="Ohkuma M."/>
        </authorList>
    </citation>
    <scope>NUCLEOTIDE SEQUENCE</scope>
    <source>
        <strain evidence="2">JCM 4335</strain>
    </source>
</reference>
<proteinExistence type="predicted"/>
<accession>A0A918B112</accession>
<sequence>MPDGLRIEPAGPEVRSRVQPVFPLVREGGGHVGADLGKHRRPWRAGKRKRPFGTPGRSPGRPFHPASAGPVGGRPTGPESTRWRAGPAPATRLWTDLP</sequence>
<name>A0A918B112_9ACTN</name>
<feature type="region of interest" description="Disordered" evidence="1">
    <location>
        <begin position="25"/>
        <end position="98"/>
    </location>
</feature>
<gene>
    <name evidence="2" type="ORF">GCM10010249_20850</name>
</gene>
<comment type="caution">
    <text evidence="2">The sequence shown here is derived from an EMBL/GenBank/DDBJ whole genome shotgun (WGS) entry which is preliminary data.</text>
</comment>
<organism evidence="2 3">
    <name type="scientific">Streptomyces roseolilacinus</name>
    <dbReference type="NCBI Taxonomy" id="66904"/>
    <lineage>
        <taxon>Bacteria</taxon>
        <taxon>Bacillati</taxon>
        <taxon>Actinomycetota</taxon>
        <taxon>Actinomycetes</taxon>
        <taxon>Kitasatosporales</taxon>
        <taxon>Streptomycetaceae</taxon>
        <taxon>Streptomyces</taxon>
    </lineage>
</organism>
<reference evidence="2" key="1">
    <citation type="journal article" date="2014" name="Int. J. Syst. Evol. Microbiol.">
        <title>Complete genome sequence of Corynebacterium casei LMG S-19264T (=DSM 44701T), isolated from a smear-ripened cheese.</title>
        <authorList>
            <consortium name="US DOE Joint Genome Institute (JGI-PGF)"/>
            <person name="Walter F."/>
            <person name="Albersmeier A."/>
            <person name="Kalinowski J."/>
            <person name="Ruckert C."/>
        </authorList>
    </citation>
    <scope>NUCLEOTIDE SEQUENCE</scope>
    <source>
        <strain evidence="2">JCM 4335</strain>
    </source>
</reference>
<dbReference type="Proteomes" id="UP000654123">
    <property type="component" value="Unassembled WGS sequence"/>
</dbReference>
<evidence type="ECO:0000313" key="3">
    <source>
        <dbReference type="Proteomes" id="UP000654123"/>
    </source>
</evidence>
<evidence type="ECO:0000256" key="1">
    <source>
        <dbReference type="SAM" id="MobiDB-lite"/>
    </source>
</evidence>
<dbReference type="AlphaFoldDB" id="A0A918B112"/>
<feature type="compositionally biased region" description="Basic residues" evidence="1">
    <location>
        <begin position="38"/>
        <end position="51"/>
    </location>
</feature>
<evidence type="ECO:0000313" key="2">
    <source>
        <dbReference type="EMBL" id="GGQ02177.1"/>
    </source>
</evidence>
<protein>
    <submittedName>
        <fullName evidence="2">Uncharacterized protein</fullName>
    </submittedName>
</protein>